<dbReference type="PANTHER" id="PTHR10366:SF564">
    <property type="entry name" value="STEROL-4-ALPHA-CARBOXYLATE 3-DEHYDROGENASE, DECARBOXYLATING"/>
    <property type="match status" value="1"/>
</dbReference>
<dbReference type="Proteomes" id="UP000094801">
    <property type="component" value="Unassembled WGS sequence"/>
</dbReference>
<dbReference type="GO" id="GO:0016616">
    <property type="term" value="F:oxidoreductase activity, acting on the CH-OH group of donors, NAD or NADP as acceptor"/>
    <property type="evidence" value="ECO:0007669"/>
    <property type="project" value="TreeGrafter"/>
</dbReference>
<dbReference type="FunFam" id="3.40.50.720:FF:000191">
    <property type="entry name" value="Methylglyoxal reductase (NADPH-dependent)"/>
    <property type="match status" value="1"/>
</dbReference>
<dbReference type="InterPro" id="IPR050425">
    <property type="entry name" value="NAD(P)_dehydrat-like"/>
</dbReference>
<feature type="domain" description="NAD-dependent epimerase/dehydratase" evidence="3">
    <location>
        <begin position="9"/>
        <end position="210"/>
    </location>
</feature>
<proteinExistence type="inferred from homology"/>
<dbReference type="InterPro" id="IPR001509">
    <property type="entry name" value="Epimerase_deHydtase"/>
</dbReference>
<dbReference type="InterPro" id="IPR036291">
    <property type="entry name" value="NAD(P)-bd_dom_sf"/>
</dbReference>
<keyword evidence="5" id="KW-1185">Reference proteome</keyword>
<dbReference type="SUPFAM" id="SSF51735">
    <property type="entry name" value="NAD(P)-binding Rossmann-fold domains"/>
    <property type="match status" value="1"/>
</dbReference>
<keyword evidence="1" id="KW-0560">Oxidoreductase</keyword>
<comment type="similarity">
    <text evidence="2">Belongs to the NAD(P)-dependent epimerase/dehydratase family. Dihydroflavonol-4-reductase subfamily.</text>
</comment>
<dbReference type="OrthoDB" id="2735536at2759"/>
<dbReference type="EMBL" id="KV453850">
    <property type="protein sequence ID" value="ODV86132.1"/>
    <property type="molecule type" value="Genomic_DNA"/>
</dbReference>
<accession>A0A1E4T331</accession>
<dbReference type="PANTHER" id="PTHR10366">
    <property type="entry name" value="NAD DEPENDENT EPIMERASE/DEHYDRATASE"/>
    <property type="match status" value="1"/>
</dbReference>
<organism evidence="4 5">
    <name type="scientific">[Candida] arabinofermentans NRRL YB-2248</name>
    <dbReference type="NCBI Taxonomy" id="983967"/>
    <lineage>
        <taxon>Eukaryota</taxon>
        <taxon>Fungi</taxon>
        <taxon>Dikarya</taxon>
        <taxon>Ascomycota</taxon>
        <taxon>Saccharomycotina</taxon>
        <taxon>Pichiomycetes</taxon>
        <taxon>Pichiales</taxon>
        <taxon>Pichiaceae</taxon>
        <taxon>Ogataea</taxon>
        <taxon>Ogataea/Candida clade</taxon>
    </lineage>
</organism>
<evidence type="ECO:0000259" key="3">
    <source>
        <dbReference type="Pfam" id="PF01370"/>
    </source>
</evidence>
<name>A0A1E4T331_9ASCO</name>
<dbReference type="Gene3D" id="3.40.50.720">
    <property type="entry name" value="NAD(P)-binding Rossmann-like Domain"/>
    <property type="match status" value="1"/>
</dbReference>
<evidence type="ECO:0000256" key="1">
    <source>
        <dbReference type="ARBA" id="ARBA00023002"/>
    </source>
</evidence>
<gene>
    <name evidence="4" type="ORF">CANARDRAFT_196893</name>
</gene>
<evidence type="ECO:0000313" key="5">
    <source>
        <dbReference type="Proteomes" id="UP000094801"/>
    </source>
</evidence>
<dbReference type="AlphaFoldDB" id="A0A1E4T331"/>
<dbReference type="STRING" id="983967.A0A1E4T331"/>
<sequence length="339" mass="36837">MSTTNKTTIFITGANGYIAKHIVKQALEAGYGVVGTVRSTEKGEALAKLVKNSKFSYEVVKSLNHKGVYDQPLKNHPEVTVLLHTASPVDFSAKDPLNETIIPAIEGVESLFDSVKANAPQIKRVVLTTSVTAISAMDGFSTVGGPYTEEDWNPITIEEGSSEPYKAYSASKKYEEKAAWKYIEENKPNFSLVTIAPALCAGPQAFDEEVAAGIQGSTSGIVASWLDLTPSSDIPSLACGIVDVRDAAKSHILGFELDSAQGERFIASSEGFFASDILEIIRKNFPEYKDKLPATDSTNAKPKSFYNNDKSVKILGIEFNKTEKIIVDQFSQLFTFKKA</sequence>
<protein>
    <recommendedName>
        <fullName evidence="3">NAD-dependent epimerase/dehydratase domain-containing protein</fullName>
    </recommendedName>
</protein>
<evidence type="ECO:0000256" key="2">
    <source>
        <dbReference type="ARBA" id="ARBA00023445"/>
    </source>
</evidence>
<dbReference type="Pfam" id="PF01370">
    <property type="entry name" value="Epimerase"/>
    <property type="match status" value="1"/>
</dbReference>
<reference evidence="5" key="1">
    <citation type="submission" date="2016-04" db="EMBL/GenBank/DDBJ databases">
        <title>Comparative genomics of biotechnologically important yeasts.</title>
        <authorList>
            <consortium name="DOE Joint Genome Institute"/>
            <person name="Riley R."/>
            <person name="Haridas S."/>
            <person name="Wolfe K.H."/>
            <person name="Lopes M.R."/>
            <person name="Hittinger C.T."/>
            <person name="Goker M."/>
            <person name="Salamov A."/>
            <person name="Wisecaver J."/>
            <person name="Long T.M."/>
            <person name="Aerts A.L."/>
            <person name="Barry K."/>
            <person name="Choi C."/>
            <person name="Clum A."/>
            <person name="Coughlan A.Y."/>
            <person name="Deshpande S."/>
            <person name="Douglass A.P."/>
            <person name="Hanson S.J."/>
            <person name="Klenk H.-P."/>
            <person name="Labutti K."/>
            <person name="Lapidus A."/>
            <person name="Lindquist E."/>
            <person name="Lipzen A."/>
            <person name="Meier-Kolthoff J.P."/>
            <person name="Ohm R.A."/>
            <person name="Otillar R.P."/>
            <person name="Pangilinan J."/>
            <person name="Peng Y."/>
            <person name="Rokas A."/>
            <person name="Rosa C.A."/>
            <person name="Scheuner C."/>
            <person name="Sibirny A.A."/>
            <person name="Slot J.C."/>
            <person name="Stielow J.B."/>
            <person name="Sun H."/>
            <person name="Kurtzman C.P."/>
            <person name="Blackwell M."/>
            <person name="Grigoriev I.V."/>
            <person name="Jeffries T.W."/>
        </authorList>
    </citation>
    <scope>NUCLEOTIDE SEQUENCE [LARGE SCALE GENOMIC DNA]</scope>
    <source>
        <strain evidence="5">NRRL YB-2248</strain>
    </source>
</reference>
<evidence type="ECO:0000313" key="4">
    <source>
        <dbReference type="EMBL" id="ODV86132.1"/>
    </source>
</evidence>